<accession>A0A843WZ77</accession>
<keyword evidence="2" id="KW-1185">Reference proteome</keyword>
<dbReference type="Proteomes" id="UP000652761">
    <property type="component" value="Unassembled WGS sequence"/>
</dbReference>
<evidence type="ECO:0000313" key="2">
    <source>
        <dbReference type="Proteomes" id="UP000652761"/>
    </source>
</evidence>
<dbReference type="EMBL" id="NMUH01004750">
    <property type="protein sequence ID" value="MQM10711.1"/>
    <property type="molecule type" value="Genomic_DNA"/>
</dbReference>
<organism evidence="1 2">
    <name type="scientific">Colocasia esculenta</name>
    <name type="common">Wild taro</name>
    <name type="synonym">Arum esculentum</name>
    <dbReference type="NCBI Taxonomy" id="4460"/>
    <lineage>
        <taxon>Eukaryota</taxon>
        <taxon>Viridiplantae</taxon>
        <taxon>Streptophyta</taxon>
        <taxon>Embryophyta</taxon>
        <taxon>Tracheophyta</taxon>
        <taxon>Spermatophyta</taxon>
        <taxon>Magnoliopsida</taxon>
        <taxon>Liliopsida</taxon>
        <taxon>Araceae</taxon>
        <taxon>Aroideae</taxon>
        <taxon>Colocasieae</taxon>
        <taxon>Colocasia</taxon>
    </lineage>
</organism>
<protein>
    <submittedName>
        <fullName evidence="1">Uncharacterized protein</fullName>
    </submittedName>
</protein>
<comment type="caution">
    <text evidence="1">The sequence shown here is derived from an EMBL/GenBank/DDBJ whole genome shotgun (WGS) entry which is preliminary data.</text>
</comment>
<name>A0A843WZ77_COLES</name>
<evidence type="ECO:0000313" key="1">
    <source>
        <dbReference type="EMBL" id="MQM10711.1"/>
    </source>
</evidence>
<gene>
    <name evidence="1" type="ORF">Taro_043609</name>
</gene>
<proteinExistence type="predicted"/>
<reference evidence="1" key="1">
    <citation type="submission" date="2017-07" db="EMBL/GenBank/DDBJ databases">
        <title>Taro Niue Genome Assembly and Annotation.</title>
        <authorList>
            <person name="Atibalentja N."/>
            <person name="Keating K."/>
            <person name="Fields C.J."/>
        </authorList>
    </citation>
    <scope>NUCLEOTIDE SEQUENCE</scope>
    <source>
        <strain evidence="1">Niue_2</strain>
        <tissue evidence="1">Leaf</tissue>
    </source>
</reference>
<sequence length="15" mass="1807">MFMVRRGTRLVAAWL</sequence>